<feature type="disulfide bond" evidence="11">
    <location>
        <begin position="358"/>
        <end position="390"/>
    </location>
</feature>
<gene>
    <name evidence="14" type="ORF">DCS_05401</name>
</gene>
<evidence type="ECO:0000259" key="13">
    <source>
        <dbReference type="PROSITE" id="PS51767"/>
    </source>
</evidence>
<feature type="region of interest" description="Disordered" evidence="12">
    <location>
        <begin position="435"/>
        <end position="499"/>
    </location>
</feature>
<dbReference type="PANTHER" id="PTHR47966">
    <property type="entry name" value="BETA-SITE APP-CLEAVING ENZYME, ISOFORM A-RELATED"/>
    <property type="match status" value="1"/>
</dbReference>
<dbReference type="InterPro" id="IPR034164">
    <property type="entry name" value="Pepsin-like_dom"/>
</dbReference>
<keyword evidence="3" id="KW-1003">Cell membrane</keyword>
<evidence type="ECO:0000256" key="9">
    <source>
        <dbReference type="ARBA" id="ARBA00023288"/>
    </source>
</evidence>
<keyword evidence="6" id="KW-0378">Hydrolase</keyword>
<dbReference type="EMBL" id="LAYC01000002">
    <property type="protein sequence ID" value="KYK58387.1"/>
    <property type="molecule type" value="Genomic_DNA"/>
</dbReference>
<feature type="disulfide bond" evidence="11">
    <location>
        <begin position="155"/>
        <end position="160"/>
    </location>
</feature>
<dbReference type="PRINTS" id="PR00792">
    <property type="entry name" value="PEPSIN"/>
</dbReference>
<dbReference type="GO" id="GO:0005886">
    <property type="term" value="C:plasma membrane"/>
    <property type="evidence" value="ECO:0007669"/>
    <property type="project" value="UniProtKB-SubCell"/>
</dbReference>
<feature type="domain" description="Peptidase A1" evidence="13">
    <location>
        <begin position="124"/>
        <end position="428"/>
    </location>
</feature>
<dbReference type="GO" id="GO:0006508">
    <property type="term" value="P:proteolysis"/>
    <property type="evidence" value="ECO:0007669"/>
    <property type="project" value="UniProtKB-KW"/>
</dbReference>
<evidence type="ECO:0000256" key="6">
    <source>
        <dbReference type="ARBA" id="ARBA00022801"/>
    </source>
</evidence>
<evidence type="ECO:0000256" key="5">
    <source>
        <dbReference type="ARBA" id="ARBA00022750"/>
    </source>
</evidence>
<feature type="compositionally biased region" description="Polar residues" evidence="12">
    <location>
        <begin position="466"/>
        <end position="499"/>
    </location>
</feature>
<evidence type="ECO:0000256" key="3">
    <source>
        <dbReference type="ARBA" id="ARBA00022475"/>
    </source>
</evidence>
<feature type="active site" evidence="10">
    <location>
        <position position="323"/>
    </location>
</feature>
<evidence type="ECO:0000256" key="1">
    <source>
        <dbReference type="ARBA" id="ARBA00004236"/>
    </source>
</evidence>
<evidence type="ECO:0000256" key="11">
    <source>
        <dbReference type="PIRSR" id="PIRSR601461-2"/>
    </source>
</evidence>
<dbReference type="InterPro" id="IPR001461">
    <property type="entry name" value="Aspartic_peptidase_A1"/>
</dbReference>
<dbReference type="Pfam" id="PF00026">
    <property type="entry name" value="Asp"/>
    <property type="match status" value="1"/>
</dbReference>
<keyword evidence="5" id="KW-0064">Aspartyl protease</keyword>
<keyword evidence="8" id="KW-0325">Glycoprotein</keyword>
<keyword evidence="7" id="KW-0472">Membrane</keyword>
<evidence type="ECO:0000256" key="7">
    <source>
        <dbReference type="ARBA" id="ARBA00023136"/>
    </source>
</evidence>
<accession>A0A151GMP5</accession>
<organism evidence="14 15">
    <name type="scientific">Drechmeria coniospora</name>
    <name type="common">Nematophagous fungus</name>
    <name type="synonym">Meria coniospora</name>
    <dbReference type="NCBI Taxonomy" id="98403"/>
    <lineage>
        <taxon>Eukaryota</taxon>
        <taxon>Fungi</taxon>
        <taxon>Dikarya</taxon>
        <taxon>Ascomycota</taxon>
        <taxon>Pezizomycotina</taxon>
        <taxon>Sordariomycetes</taxon>
        <taxon>Hypocreomycetidae</taxon>
        <taxon>Hypocreales</taxon>
        <taxon>Ophiocordycipitaceae</taxon>
        <taxon>Drechmeria</taxon>
    </lineage>
</organism>
<dbReference type="PROSITE" id="PS51767">
    <property type="entry name" value="PEPTIDASE_A1"/>
    <property type="match status" value="1"/>
</dbReference>
<keyword evidence="9" id="KW-0449">Lipoprotein</keyword>
<evidence type="ECO:0000256" key="4">
    <source>
        <dbReference type="ARBA" id="ARBA00022670"/>
    </source>
</evidence>
<comment type="similarity">
    <text evidence="2">Belongs to the peptidase A1 family.</text>
</comment>
<dbReference type="Gene3D" id="2.40.70.10">
    <property type="entry name" value="Acid Proteases"/>
    <property type="match status" value="2"/>
</dbReference>
<comment type="subcellular location">
    <subcellularLocation>
        <location evidence="1">Cell membrane</location>
    </subcellularLocation>
</comment>
<dbReference type="PANTHER" id="PTHR47966:SF75">
    <property type="entry name" value="ENDOPEPTIDASE (CTSD), PUTATIVE (AFU_ORTHOLOGUE AFUA_4G07040)-RELATED"/>
    <property type="match status" value="1"/>
</dbReference>
<evidence type="ECO:0000256" key="12">
    <source>
        <dbReference type="SAM" id="MobiDB-lite"/>
    </source>
</evidence>
<dbReference type="InterPro" id="IPR033121">
    <property type="entry name" value="PEPTIDASE_A1"/>
</dbReference>
<dbReference type="STRING" id="98403.A0A151GMP5"/>
<keyword evidence="11" id="KW-1015">Disulfide bond</keyword>
<dbReference type="GO" id="GO:0004190">
    <property type="term" value="F:aspartic-type endopeptidase activity"/>
    <property type="evidence" value="ECO:0007669"/>
    <property type="project" value="UniProtKB-KW"/>
</dbReference>
<sequence>MRPAAQLTRLVASASFVSAFYPFIPPWLQARSVDEVRRDVGGQDVAGFVFEIEQMPGSDSFTPAERAARDAARLANRYEGRHFVGPARDASFWKRASEYSIMKAVQPGQDLTVGIDQDGTDYSYLVKLELGSKAKGIYMLVDTGAGSSWIMGSNCKDDACSRHNTYGPADSDTFKSTTTDFTISYGSGTVSGQLASDTVSLAGVSFRYQFGLASQTSSSFSQFAFDGILGLAMNKGSNDNFFQSFSQAKKLDKNLFSVALNRAVDGGANTGELRFGAINPNKFTGDITYSPLALDDGNWVIKLDDMAYDGNKANVGGVLAYIDTGTSFLFGPVDLVKKLHSLVPGAESLDGMTYAVPCDSTKSMVLTFSGVDYVISPKDWINSRLNPGNCTSNIFGREVVKDSWLLGDTFLKNVYSVYDKDEKRIGFAKLAASNSSQTGTGAASSDESSASASTQSKSTATMSSPAAVTSSSTDASKSVGSQNSPAGSGSLNGASTTPSETLKSAAAGVGFQQDHKLAAVVFFTMAVSLMM</sequence>
<dbReference type="SUPFAM" id="SSF50630">
    <property type="entry name" value="Acid proteases"/>
    <property type="match status" value="1"/>
</dbReference>
<name>A0A151GMP5_DRECN</name>
<dbReference type="RefSeq" id="XP_040657739.1">
    <property type="nucleotide sequence ID" value="XM_040802706.1"/>
</dbReference>
<evidence type="ECO:0000256" key="10">
    <source>
        <dbReference type="PIRSR" id="PIRSR601461-1"/>
    </source>
</evidence>
<dbReference type="FunFam" id="2.40.70.10:FF:000060">
    <property type="entry name" value="Aspartic-type endopeptidase ctsD"/>
    <property type="match status" value="1"/>
</dbReference>
<keyword evidence="4" id="KW-0645">Protease</keyword>
<evidence type="ECO:0000313" key="14">
    <source>
        <dbReference type="EMBL" id="KYK58387.1"/>
    </source>
</evidence>
<reference evidence="14 15" key="1">
    <citation type="journal article" date="2016" name="Sci. Rep.">
        <title>Insights into Adaptations to a Near-Obligate Nematode Endoparasitic Lifestyle from the Finished Genome of Drechmeria coniospora.</title>
        <authorList>
            <person name="Zhang L."/>
            <person name="Zhou Z."/>
            <person name="Guo Q."/>
            <person name="Fokkens L."/>
            <person name="Miskei M."/>
            <person name="Pocsi I."/>
            <person name="Zhang W."/>
            <person name="Chen M."/>
            <person name="Wang L."/>
            <person name="Sun Y."/>
            <person name="Donzelli B.G."/>
            <person name="Gibson D.M."/>
            <person name="Nelson D.R."/>
            <person name="Luo J.G."/>
            <person name="Rep M."/>
            <person name="Liu H."/>
            <person name="Yang S."/>
            <person name="Wang J."/>
            <person name="Krasnoff S.B."/>
            <person name="Xu Y."/>
            <person name="Molnar I."/>
            <person name="Lin M."/>
        </authorList>
    </citation>
    <scope>NUCLEOTIDE SEQUENCE [LARGE SCALE GENOMIC DNA]</scope>
    <source>
        <strain evidence="14 15">ARSEF 6962</strain>
    </source>
</reference>
<dbReference type="Proteomes" id="UP000076580">
    <property type="component" value="Chromosome 02"/>
</dbReference>
<protein>
    <submittedName>
        <fullName evidence="14">Aspartic-type endopeptidase</fullName>
    </submittedName>
</protein>
<evidence type="ECO:0000256" key="8">
    <source>
        <dbReference type="ARBA" id="ARBA00023180"/>
    </source>
</evidence>
<proteinExistence type="inferred from homology"/>
<dbReference type="InterPro" id="IPR021109">
    <property type="entry name" value="Peptidase_aspartic_dom_sf"/>
</dbReference>
<dbReference type="InParanoid" id="A0A151GMP5"/>
<dbReference type="AlphaFoldDB" id="A0A151GMP5"/>
<dbReference type="GeneID" id="63718044"/>
<evidence type="ECO:0000256" key="2">
    <source>
        <dbReference type="ARBA" id="ARBA00007447"/>
    </source>
</evidence>
<feature type="compositionally biased region" description="Low complexity" evidence="12">
    <location>
        <begin position="438"/>
        <end position="464"/>
    </location>
</feature>
<dbReference type="CDD" id="cd05471">
    <property type="entry name" value="pepsin_like"/>
    <property type="match status" value="1"/>
</dbReference>
<evidence type="ECO:0000313" key="15">
    <source>
        <dbReference type="Proteomes" id="UP000076580"/>
    </source>
</evidence>
<feature type="active site" evidence="10">
    <location>
        <position position="142"/>
    </location>
</feature>
<keyword evidence="15" id="KW-1185">Reference proteome</keyword>
<comment type="caution">
    <text evidence="14">The sequence shown here is derived from an EMBL/GenBank/DDBJ whole genome shotgun (WGS) entry which is preliminary data.</text>
</comment>